<reference evidence="1" key="1">
    <citation type="journal article" date="2019" name="bioRxiv">
        <title>The Genome of the Zebra Mussel, Dreissena polymorpha: A Resource for Invasive Species Research.</title>
        <authorList>
            <person name="McCartney M.A."/>
            <person name="Auch B."/>
            <person name="Kono T."/>
            <person name="Mallez S."/>
            <person name="Zhang Y."/>
            <person name="Obille A."/>
            <person name="Becker A."/>
            <person name="Abrahante J.E."/>
            <person name="Garbe J."/>
            <person name="Badalamenti J.P."/>
            <person name="Herman A."/>
            <person name="Mangelson H."/>
            <person name="Liachko I."/>
            <person name="Sullivan S."/>
            <person name="Sone E.D."/>
            <person name="Koren S."/>
            <person name="Silverstein K.A.T."/>
            <person name="Beckman K.B."/>
            <person name="Gohl D.M."/>
        </authorList>
    </citation>
    <scope>NUCLEOTIDE SEQUENCE</scope>
    <source>
        <strain evidence="1">Duluth1</strain>
        <tissue evidence="1">Whole animal</tissue>
    </source>
</reference>
<dbReference type="AlphaFoldDB" id="A0A9D3Z4Q0"/>
<dbReference type="EMBL" id="JAIWYP010000014">
    <property type="protein sequence ID" value="KAH3711802.1"/>
    <property type="molecule type" value="Genomic_DNA"/>
</dbReference>
<dbReference type="Proteomes" id="UP000828390">
    <property type="component" value="Unassembled WGS sequence"/>
</dbReference>
<sequence>MQKQPSRPKKNILSQRKVQLQHTQKEESCLHQSQSLWNNHTGQVNCQMLHKQVSVQEYLASRRCRTSQTWTMIVRTEVGKELS</sequence>
<keyword evidence="2" id="KW-1185">Reference proteome</keyword>
<name>A0A9D3Z4Q0_DREPO</name>
<evidence type="ECO:0000313" key="1">
    <source>
        <dbReference type="EMBL" id="KAH3711802.1"/>
    </source>
</evidence>
<comment type="caution">
    <text evidence="1">The sequence shown here is derived from an EMBL/GenBank/DDBJ whole genome shotgun (WGS) entry which is preliminary data.</text>
</comment>
<proteinExistence type="predicted"/>
<reference evidence="1" key="2">
    <citation type="submission" date="2020-11" db="EMBL/GenBank/DDBJ databases">
        <authorList>
            <person name="McCartney M.A."/>
            <person name="Auch B."/>
            <person name="Kono T."/>
            <person name="Mallez S."/>
            <person name="Becker A."/>
            <person name="Gohl D.M."/>
            <person name="Silverstein K.A.T."/>
            <person name="Koren S."/>
            <person name="Bechman K.B."/>
            <person name="Herman A."/>
            <person name="Abrahante J.E."/>
            <person name="Garbe J."/>
        </authorList>
    </citation>
    <scope>NUCLEOTIDE SEQUENCE</scope>
    <source>
        <strain evidence="1">Duluth1</strain>
        <tissue evidence="1">Whole animal</tissue>
    </source>
</reference>
<accession>A0A9D3Z4Q0</accession>
<organism evidence="1 2">
    <name type="scientific">Dreissena polymorpha</name>
    <name type="common">Zebra mussel</name>
    <name type="synonym">Mytilus polymorpha</name>
    <dbReference type="NCBI Taxonomy" id="45954"/>
    <lineage>
        <taxon>Eukaryota</taxon>
        <taxon>Metazoa</taxon>
        <taxon>Spiralia</taxon>
        <taxon>Lophotrochozoa</taxon>
        <taxon>Mollusca</taxon>
        <taxon>Bivalvia</taxon>
        <taxon>Autobranchia</taxon>
        <taxon>Heteroconchia</taxon>
        <taxon>Euheterodonta</taxon>
        <taxon>Imparidentia</taxon>
        <taxon>Neoheterodontei</taxon>
        <taxon>Myida</taxon>
        <taxon>Dreissenoidea</taxon>
        <taxon>Dreissenidae</taxon>
        <taxon>Dreissena</taxon>
    </lineage>
</organism>
<evidence type="ECO:0000313" key="2">
    <source>
        <dbReference type="Proteomes" id="UP000828390"/>
    </source>
</evidence>
<gene>
    <name evidence="1" type="ORF">DPMN_071476</name>
</gene>
<protein>
    <submittedName>
        <fullName evidence="1">Uncharacterized protein</fullName>
    </submittedName>
</protein>